<dbReference type="EMBL" id="OZ034827">
    <property type="protein sequence ID" value="CAL1682754.1"/>
    <property type="molecule type" value="Genomic_DNA"/>
</dbReference>
<protein>
    <submittedName>
        <fullName evidence="1">Uncharacterized protein</fullName>
    </submittedName>
</protein>
<proteinExistence type="predicted"/>
<reference evidence="1" key="1">
    <citation type="submission" date="2024-04" db="EMBL/GenBank/DDBJ databases">
        <authorList>
            <consortium name="Molecular Ecology Group"/>
        </authorList>
    </citation>
    <scope>NUCLEOTIDE SEQUENCE</scope>
</reference>
<keyword evidence="2" id="KW-1185">Reference proteome</keyword>
<evidence type="ECO:0000313" key="1">
    <source>
        <dbReference type="EMBL" id="CAL1682754.1"/>
    </source>
</evidence>
<dbReference type="Proteomes" id="UP001497644">
    <property type="component" value="Chromosome 4"/>
</dbReference>
<evidence type="ECO:0000313" key="2">
    <source>
        <dbReference type="Proteomes" id="UP001497644"/>
    </source>
</evidence>
<name>A0AAV2NSH6_9HYME</name>
<dbReference type="AlphaFoldDB" id="A0AAV2NSH6"/>
<sequence>MGCLWYASKCILGLVRDRYQEHRARKWTARVPGDSDAMTQRVQRGAQWRQGPRGHLANECTRHALYSPLIDTNGRS</sequence>
<organism evidence="1 2">
    <name type="scientific">Lasius platythorax</name>
    <dbReference type="NCBI Taxonomy" id="488582"/>
    <lineage>
        <taxon>Eukaryota</taxon>
        <taxon>Metazoa</taxon>
        <taxon>Ecdysozoa</taxon>
        <taxon>Arthropoda</taxon>
        <taxon>Hexapoda</taxon>
        <taxon>Insecta</taxon>
        <taxon>Pterygota</taxon>
        <taxon>Neoptera</taxon>
        <taxon>Endopterygota</taxon>
        <taxon>Hymenoptera</taxon>
        <taxon>Apocrita</taxon>
        <taxon>Aculeata</taxon>
        <taxon>Formicoidea</taxon>
        <taxon>Formicidae</taxon>
        <taxon>Formicinae</taxon>
        <taxon>Lasius</taxon>
        <taxon>Lasius</taxon>
    </lineage>
</organism>
<accession>A0AAV2NSH6</accession>
<gene>
    <name evidence="1" type="ORF">LPLAT_LOCUS8633</name>
</gene>